<keyword evidence="4" id="KW-1185">Reference proteome</keyword>
<dbReference type="Gene3D" id="2.40.160.20">
    <property type="match status" value="1"/>
</dbReference>
<dbReference type="SUPFAM" id="SSF56925">
    <property type="entry name" value="OMPA-like"/>
    <property type="match status" value="1"/>
</dbReference>
<gene>
    <name evidence="3" type="ORF">QM524_08125</name>
</gene>
<evidence type="ECO:0000259" key="2">
    <source>
        <dbReference type="Pfam" id="PF13568"/>
    </source>
</evidence>
<feature type="region of interest" description="Disordered" evidence="1">
    <location>
        <begin position="30"/>
        <end position="66"/>
    </location>
</feature>
<dbReference type="InterPro" id="IPR025665">
    <property type="entry name" value="Beta-barrel_OMP_2"/>
</dbReference>
<evidence type="ECO:0000313" key="4">
    <source>
        <dbReference type="Proteomes" id="UP001236507"/>
    </source>
</evidence>
<dbReference type="Proteomes" id="UP001236507">
    <property type="component" value="Unassembled WGS sequence"/>
</dbReference>
<comment type="caution">
    <text evidence="3">The sequence shown here is derived from an EMBL/GenBank/DDBJ whole genome shotgun (WGS) entry which is preliminary data.</text>
</comment>
<sequence length="248" mass="27342">MYRLKSLLTACFVCMVVQFGVLGQQKKKTTTSKVSKTATTQSNTSSTPNNVSVKQSTGPQSNLQGFKANKMSTRNGRFGVPEEIAPDRFGLRGGIGQVILLEGEQTDLIPTFEIGAFANIGFTSRSRFQPEINYQSKATKKNDITSHVNTLNIPLLYQYRFGYDAKSFFIEVGPYASYLTSTNSSSVNNTIDLSGLSFGDKVEVGAIVGAGYRFDKRWFVDLRANYSLKKIKDFNNFTTVSLGVGYGF</sequence>
<reference evidence="3 4" key="1">
    <citation type="submission" date="2023-05" db="EMBL/GenBank/DDBJ databases">
        <title>Novel species of genus Flectobacillus isolated from stream in China.</title>
        <authorList>
            <person name="Lu H."/>
        </authorList>
    </citation>
    <scope>NUCLEOTIDE SEQUENCE [LARGE SCALE GENOMIC DNA]</scope>
    <source>
        <strain evidence="3 4">KCTC 42575</strain>
    </source>
</reference>
<dbReference type="RefSeq" id="WP_283344173.1">
    <property type="nucleotide sequence ID" value="NZ_JASHIF010000007.1"/>
</dbReference>
<dbReference type="Pfam" id="PF13568">
    <property type="entry name" value="OMP_b-brl_2"/>
    <property type="match status" value="1"/>
</dbReference>
<dbReference type="InterPro" id="IPR011250">
    <property type="entry name" value="OMP/PagP_B-barrel"/>
</dbReference>
<accession>A0ABT6Y6H7</accession>
<feature type="compositionally biased region" description="Low complexity" evidence="1">
    <location>
        <begin position="31"/>
        <end position="52"/>
    </location>
</feature>
<name>A0ABT6Y6H7_9BACT</name>
<feature type="domain" description="Outer membrane protein beta-barrel" evidence="2">
    <location>
        <begin position="111"/>
        <end position="232"/>
    </location>
</feature>
<proteinExistence type="predicted"/>
<feature type="compositionally biased region" description="Polar residues" evidence="1">
    <location>
        <begin position="53"/>
        <end position="66"/>
    </location>
</feature>
<evidence type="ECO:0000256" key="1">
    <source>
        <dbReference type="SAM" id="MobiDB-lite"/>
    </source>
</evidence>
<evidence type="ECO:0000313" key="3">
    <source>
        <dbReference type="EMBL" id="MDI9859170.1"/>
    </source>
</evidence>
<organism evidence="3 4">
    <name type="scientific">Flectobacillus roseus</name>
    <dbReference type="NCBI Taxonomy" id="502259"/>
    <lineage>
        <taxon>Bacteria</taxon>
        <taxon>Pseudomonadati</taxon>
        <taxon>Bacteroidota</taxon>
        <taxon>Cytophagia</taxon>
        <taxon>Cytophagales</taxon>
        <taxon>Flectobacillaceae</taxon>
        <taxon>Flectobacillus</taxon>
    </lineage>
</organism>
<protein>
    <submittedName>
        <fullName evidence="3">Porin family protein</fullName>
    </submittedName>
</protein>
<dbReference type="EMBL" id="JASHIF010000007">
    <property type="protein sequence ID" value="MDI9859170.1"/>
    <property type="molecule type" value="Genomic_DNA"/>
</dbReference>